<keyword evidence="4" id="KW-1185">Reference proteome</keyword>
<keyword evidence="1" id="KW-0315">Glutamine amidotransferase</keyword>
<dbReference type="InterPro" id="IPR017926">
    <property type="entry name" value="GATASE"/>
</dbReference>
<dbReference type="EMBL" id="QDKL01000004">
    <property type="protein sequence ID" value="RZF20453.1"/>
    <property type="molecule type" value="Genomic_DNA"/>
</dbReference>
<gene>
    <name evidence="3" type="ORF">DAY19_14935</name>
</gene>
<dbReference type="CDD" id="cd01743">
    <property type="entry name" value="GATase1_Anthranilate_Synthase"/>
    <property type="match status" value="1"/>
</dbReference>
<dbReference type="PRINTS" id="PR00096">
    <property type="entry name" value="GATASE"/>
</dbReference>
<dbReference type="Pfam" id="PF00117">
    <property type="entry name" value="GATase"/>
    <property type="match status" value="1"/>
</dbReference>
<organism evidence="3 4">
    <name type="scientific">Halobacteriovorax vibrionivorans</name>
    <dbReference type="NCBI Taxonomy" id="2152716"/>
    <lineage>
        <taxon>Bacteria</taxon>
        <taxon>Pseudomonadati</taxon>
        <taxon>Bdellovibrionota</taxon>
        <taxon>Bacteriovoracia</taxon>
        <taxon>Bacteriovoracales</taxon>
        <taxon>Halobacteriovoraceae</taxon>
        <taxon>Halobacteriovorax</taxon>
    </lineage>
</organism>
<protein>
    <submittedName>
        <fullName evidence="3">Aminodeoxychorismate/anthranilate synthase component II</fullName>
    </submittedName>
</protein>
<proteinExistence type="predicted"/>
<sequence length="201" mass="23300">MWGHAVRIIFVDFEDSFTNNIISYLSHWKSCEIEVINFRDLKRHDLVNQNIILGPGPGHPSEYIDFFKQNNLELKANLKKARRIVGICLGHQLVLSSLYQCTINRSKYPIHGRTVKPKDLGLLSGIVEETNDINLQRYNSLYVEVNSENSLLKQTKLIFDNNNELLMAYEDERIFTMQFHPESVGTSCSESIFQAIERFFV</sequence>
<dbReference type="InterPro" id="IPR029062">
    <property type="entry name" value="Class_I_gatase-like"/>
</dbReference>
<evidence type="ECO:0000256" key="1">
    <source>
        <dbReference type="ARBA" id="ARBA00022962"/>
    </source>
</evidence>
<evidence type="ECO:0000313" key="3">
    <source>
        <dbReference type="EMBL" id="RZF20453.1"/>
    </source>
</evidence>
<dbReference type="PROSITE" id="PS51273">
    <property type="entry name" value="GATASE_TYPE_1"/>
    <property type="match status" value="1"/>
</dbReference>
<feature type="domain" description="Glutamine amidotransferase" evidence="2">
    <location>
        <begin position="10"/>
        <end position="193"/>
    </location>
</feature>
<dbReference type="Gene3D" id="3.40.50.880">
    <property type="match status" value="1"/>
</dbReference>
<dbReference type="PANTHER" id="PTHR43418:SF4">
    <property type="entry name" value="MULTIFUNCTIONAL TRYPTOPHAN BIOSYNTHESIS PROTEIN"/>
    <property type="match status" value="1"/>
</dbReference>
<dbReference type="InterPro" id="IPR006221">
    <property type="entry name" value="TrpG/PapA_dom"/>
</dbReference>
<dbReference type="PRINTS" id="PR00097">
    <property type="entry name" value="ANTSNTHASEII"/>
</dbReference>
<evidence type="ECO:0000313" key="4">
    <source>
        <dbReference type="Proteomes" id="UP000443582"/>
    </source>
</evidence>
<name>A0ABY0IBW5_9BACT</name>
<dbReference type="SUPFAM" id="SSF52317">
    <property type="entry name" value="Class I glutamine amidotransferase-like"/>
    <property type="match status" value="1"/>
</dbReference>
<evidence type="ECO:0000259" key="2">
    <source>
        <dbReference type="Pfam" id="PF00117"/>
    </source>
</evidence>
<dbReference type="Proteomes" id="UP000443582">
    <property type="component" value="Unassembled WGS sequence"/>
</dbReference>
<comment type="caution">
    <text evidence="3">The sequence shown here is derived from an EMBL/GenBank/DDBJ whole genome shotgun (WGS) entry which is preliminary data.</text>
</comment>
<dbReference type="InterPro" id="IPR050472">
    <property type="entry name" value="Anth_synth/Amidotransfase"/>
</dbReference>
<reference evidence="4" key="1">
    <citation type="journal article" date="2019" name="Int. J. Syst. Evol. Microbiol.">
        <title>Halobacteriovorax valvorus sp. nov., a novel prokaryotic predator isolated from coastal seawater of China.</title>
        <authorList>
            <person name="Chen M.-X."/>
        </authorList>
    </citation>
    <scope>NUCLEOTIDE SEQUENCE [LARGE SCALE GENOMIC DNA]</scope>
    <source>
        <strain evidence="4">BL9</strain>
    </source>
</reference>
<dbReference type="PANTHER" id="PTHR43418">
    <property type="entry name" value="MULTIFUNCTIONAL TRYPTOPHAN BIOSYNTHESIS PROTEIN-RELATED"/>
    <property type="match status" value="1"/>
</dbReference>
<accession>A0ABY0IBW5</accession>